<organism evidence="1 2">
    <name type="scientific">Russula earlei</name>
    <dbReference type="NCBI Taxonomy" id="71964"/>
    <lineage>
        <taxon>Eukaryota</taxon>
        <taxon>Fungi</taxon>
        <taxon>Dikarya</taxon>
        <taxon>Basidiomycota</taxon>
        <taxon>Agaricomycotina</taxon>
        <taxon>Agaricomycetes</taxon>
        <taxon>Russulales</taxon>
        <taxon>Russulaceae</taxon>
        <taxon>Russula</taxon>
    </lineage>
</organism>
<name>A0ACC0UF23_9AGAM</name>
<dbReference type="EMBL" id="JAGFNK010000058">
    <property type="protein sequence ID" value="KAI9509697.1"/>
    <property type="molecule type" value="Genomic_DNA"/>
</dbReference>
<dbReference type="Proteomes" id="UP001207468">
    <property type="component" value="Unassembled WGS sequence"/>
</dbReference>
<sequence length="252" mass="28905">MPILHEFNTETVHAPTDPKPDTQETLYFPHPFVARPRLPHGLRELDIDKNANIRVKAIDDVFVLPPADMQYLTGEHMRNLLINPDDPASVRVDFERPFITPPKVVVFLNYIDLDNTRNWRLKTTATDIDVTGFTLTIESWGDTILYAAQACWVAYPEDEEHIFSMSANTMDVRPRDQPRLRQSKLISFNDVKFWKYPAVFVALNSIDIDCKANLRINAYVNDVSRTGLVWHIDTWADTILYSAGASIIAFNE</sequence>
<keyword evidence="2" id="KW-1185">Reference proteome</keyword>
<reference evidence="1" key="1">
    <citation type="submission" date="2021-03" db="EMBL/GenBank/DDBJ databases">
        <title>Evolutionary priming and transition to the ectomycorrhizal habit in an iconic lineage of mushroom-forming fungi: is preadaptation a requirement?</title>
        <authorList>
            <consortium name="DOE Joint Genome Institute"/>
            <person name="Looney B.P."/>
            <person name="Miyauchi S."/>
            <person name="Morin E."/>
            <person name="Drula E."/>
            <person name="Courty P.E."/>
            <person name="Chicoki N."/>
            <person name="Fauchery L."/>
            <person name="Kohler A."/>
            <person name="Kuo A."/>
            <person name="LaButti K."/>
            <person name="Pangilinan J."/>
            <person name="Lipzen A."/>
            <person name="Riley R."/>
            <person name="Andreopoulos W."/>
            <person name="He G."/>
            <person name="Johnson J."/>
            <person name="Barry K.W."/>
            <person name="Grigoriev I.V."/>
            <person name="Nagy L."/>
            <person name="Hibbett D."/>
            <person name="Henrissat B."/>
            <person name="Matheny P.B."/>
            <person name="Labbe J."/>
            <person name="Martin A.F."/>
        </authorList>
    </citation>
    <scope>NUCLEOTIDE SEQUENCE</scope>
    <source>
        <strain evidence="1">BPL698</strain>
    </source>
</reference>
<protein>
    <submittedName>
        <fullName evidence="1">Uncharacterized protein</fullName>
    </submittedName>
</protein>
<evidence type="ECO:0000313" key="1">
    <source>
        <dbReference type="EMBL" id="KAI9509697.1"/>
    </source>
</evidence>
<evidence type="ECO:0000313" key="2">
    <source>
        <dbReference type="Proteomes" id="UP001207468"/>
    </source>
</evidence>
<accession>A0ACC0UF23</accession>
<proteinExistence type="predicted"/>
<comment type="caution">
    <text evidence="1">The sequence shown here is derived from an EMBL/GenBank/DDBJ whole genome shotgun (WGS) entry which is preliminary data.</text>
</comment>
<gene>
    <name evidence="1" type="ORF">F5148DRAFT_1185871</name>
</gene>